<dbReference type="PIRSF" id="PIRSF015855">
    <property type="entry name" value="TypeIII_Mtase_mKpnI"/>
    <property type="match status" value="1"/>
</dbReference>
<keyword evidence="3 8" id="KW-0489">Methyltransferase</keyword>
<dbReference type="InterPro" id="IPR002941">
    <property type="entry name" value="DNA_methylase_N4/N6"/>
</dbReference>
<dbReference type="InterPro" id="IPR002052">
    <property type="entry name" value="DNA_methylase_N6_adenine_CS"/>
</dbReference>
<comment type="catalytic activity">
    <reaction evidence="6">
        <text>a 2'-deoxyadenosine in DNA + S-adenosyl-L-methionine = an N(6)-methyl-2'-deoxyadenosine in DNA + S-adenosyl-L-homocysteine + H(+)</text>
        <dbReference type="Rhea" id="RHEA:15197"/>
        <dbReference type="Rhea" id="RHEA-COMP:12418"/>
        <dbReference type="Rhea" id="RHEA-COMP:12419"/>
        <dbReference type="ChEBI" id="CHEBI:15378"/>
        <dbReference type="ChEBI" id="CHEBI:57856"/>
        <dbReference type="ChEBI" id="CHEBI:59789"/>
        <dbReference type="ChEBI" id="CHEBI:90615"/>
        <dbReference type="ChEBI" id="CHEBI:90616"/>
        <dbReference type="EC" id="2.1.1.72"/>
    </reaction>
</comment>
<evidence type="ECO:0000256" key="1">
    <source>
        <dbReference type="ARBA" id="ARBA00006594"/>
    </source>
</evidence>
<proteinExistence type="inferred from homology"/>
<dbReference type="SUPFAM" id="SSF53335">
    <property type="entry name" value="S-adenosyl-L-methionine-dependent methyltransferases"/>
    <property type="match status" value="1"/>
</dbReference>
<dbReference type="RefSeq" id="WP_141351540.1">
    <property type="nucleotide sequence ID" value="NZ_BJNV01000027.1"/>
</dbReference>
<protein>
    <recommendedName>
        <fullName evidence="2">site-specific DNA-methyltransferase (adenine-specific)</fullName>
        <ecNumber evidence="2">2.1.1.72</ecNumber>
    </recommendedName>
</protein>
<evidence type="ECO:0000256" key="4">
    <source>
        <dbReference type="ARBA" id="ARBA00022679"/>
    </source>
</evidence>
<keyword evidence="5" id="KW-0949">S-adenosyl-L-methionine</keyword>
<dbReference type="Proteomes" id="UP000318422">
    <property type="component" value="Unassembled WGS sequence"/>
</dbReference>
<evidence type="ECO:0000256" key="5">
    <source>
        <dbReference type="ARBA" id="ARBA00022691"/>
    </source>
</evidence>
<dbReference type="InterPro" id="IPR029063">
    <property type="entry name" value="SAM-dependent_MTases_sf"/>
</dbReference>
<evidence type="ECO:0000256" key="2">
    <source>
        <dbReference type="ARBA" id="ARBA00011900"/>
    </source>
</evidence>
<evidence type="ECO:0000256" key="6">
    <source>
        <dbReference type="ARBA" id="ARBA00047942"/>
    </source>
</evidence>
<keyword evidence="4 8" id="KW-0808">Transferase</keyword>
<dbReference type="InterPro" id="IPR002295">
    <property type="entry name" value="N4/N6-MTase_EcoPI_Mod-like"/>
</dbReference>
<feature type="domain" description="DNA methylase N-4/N-6" evidence="7">
    <location>
        <begin position="128"/>
        <end position="500"/>
    </location>
</feature>
<name>A0A4Y4CWD3_ZOORA</name>
<comment type="similarity">
    <text evidence="1">Belongs to the N(4)/N(6)-methyltransferase family.</text>
</comment>
<dbReference type="Pfam" id="PF01555">
    <property type="entry name" value="N6_N4_Mtase"/>
    <property type="match status" value="1"/>
</dbReference>
<dbReference type="GO" id="GO:0032259">
    <property type="term" value="P:methylation"/>
    <property type="evidence" value="ECO:0007669"/>
    <property type="project" value="UniProtKB-KW"/>
</dbReference>
<evidence type="ECO:0000313" key="8">
    <source>
        <dbReference type="EMBL" id="GEC95774.1"/>
    </source>
</evidence>
<dbReference type="EMBL" id="BJNV01000027">
    <property type="protein sequence ID" value="GEC95774.1"/>
    <property type="molecule type" value="Genomic_DNA"/>
</dbReference>
<gene>
    <name evidence="8" type="ORF">ZRA01_18470</name>
</gene>
<dbReference type="EC" id="2.1.1.72" evidence="2"/>
<evidence type="ECO:0000313" key="9">
    <source>
        <dbReference type="Proteomes" id="UP000318422"/>
    </source>
</evidence>
<dbReference type="GO" id="GO:0003677">
    <property type="term" value="F:DNA binding"/>
    <property type="evidence" value="ECO:0007669"/>
    <property type="project" value="InterPro"/>
</dbReference>
<dbReference type="GO" id="GO:0008170">
    <property type="term" value="F:N-methyltransferase activity"/>
    <property type="evidence" value="ECO:0007669"/>
    <property type="project" value="InterPro"/>
</dbReference>
<evidence type="ECO:0000259" key="7">
    <source>
        <dbReference type="Pfam" id="PF01555"/>
    </source>
</evidence>
<dbReference type="OrthoDB" id="9816288at2"/>
<evidence type="ECO:0000256" key="3">
    <source>
        <dbReference type="ARBA" id="ARBA00022603"/>
    </source>
</evidence>
<dbReference type="AlphaFoldDB" id="A0A4Y4CWD3"/>
<dbReference type="PROSITE" id="PS00092">
    <property type="entry name" value="N6_MTASE"/>
    <property type="match status" value="1"/>
</dbReference>
<sequence>MTTETSHSLDGTSLDVAADNRARLRALFPSCFTETRDENGNLVESVDFERLKAELGTFTDLFEARRERYGMDWPGKKECLKAIQSPTYATLKPAKDQSVDWNSTENVFIEGDNLEALKLLQKSYYGKVKMIYIDPPYNTGNDFIYPDNYSESLDTYLAYAGLLSDDGKQFVTNSAREGRFHTKWLNMMWPRLYLARNLLSDDGVIMISIDDFEVDNLRHLCNEVFGEENFIAKLVWEKGRKNDAKLFSVGHEYVLVYAKRLARLKEDKTVWREEKPGAKEIWETYLELKTKHGNDLTAIEEDLQGWFRELPDSHPSKKLSRYRRVDQHGPWRDDNISWPGGGGPRYDVIHPVTKQPCAVPGRGWIYASPERMAQMIKLGVVAFREDHTEPPFRKSHIKPISKELDTDCEADGEEDDASDQADEEGMATQVRGSYFYKQSQVTVKYLRNLMGAKLFDYQKDHVEIKRLIRYVTAGDDNAVIVDFFAGSGSTAEAVMELNREDGTRKRFVLIQLPEPCDQKDKSGKAALNKGLNTIADIAKERIRRAAAKLTEADSNENGQDRGFRVFRLDKSNFRQWQKLGADATADQIAEQLELHVEHVDPSASQEDLLFEILLKAGFRPTEKAELVEIAGLPVYSIAGGALLICLADRVTKELVDAVAEAEPMHFFCLDSAFAGDDQLKANAVQTFAARNQGREKASQIVFRTV</sequence>
<dbReference type="PRINTS" id="PR00506">
    <property type="entry name" value="D21N6MTFRASE"/>
</dbReference>
<keyword evidence="9" id="KW-1185">Reference proteome</keyword>
<dbReference type="GO" id="GO:0009007">
    <property type="term" value="F:site-specific DNA-methyltransferase (adenine-specific) activity"/>
    <property type="evidence" value="ECO:0007669"/>
    <property type="project" value="UniProtKB-EC"/>
</dbReference>
<organism evidence="8 9">
    <name type="scientific">Zoogloea ramigera</name>
    <dbReference type="NCBI Taxonomy" id="350"/>
    <lineage>
        <taxon>Bacteria</taxon>
        <taxon>Pseudomonadati</taxon>
        <taxon>Pseudomonadota</taxon>
        <taxon>Betaproteobacteria</taxon>
        <taxon>Rhodocyclales</taxon>
        <taxon>Zoogloeaceae</taxon>
        <taxon>Zoogloea</taxon>
    </lineage>
</organism>
<accession>A0A4Y4CWD3</accession>
<comment type="caution">
    <text evidence="8">The sequence shown here is derived from an EMBL/GenBank/DDBJ whole genome shotgun (WGS) entry which is preliminary data.</text>
</comment>
<dbReference type="Gene3D" id="3.40.50.150">
    <property type="entry name" value="Vaccinia Virus protein VP39"/>
    <property type="match status" value="1"/>
</dbReference>
<reference evidence="8 9" key="1">
    <citation type="submission" date="2019-06" db="EMBL/GenBank/DDBJ databases">
        <title>Whole genome shotgun sequence of Zoogloea ramigera NBRC 15342.</title>
        <authorList>
            <person name="Hosoyama A."/>
            <person name="Uohara A."/>
            <person name="Ohji S."/>
            <person name="Ichikawa N."/>
        </authorList>
    </citation>
    <scope>NUCLEOTIDE SEQUENCE [LARGE SCALE GENOMIC DNA]</scope>
    <source>
        <strain evidence="8 9">NBRC 15342</strain>
    </source>
</reference>